<evidence type="ECO:0000313" key="3">
    <source>
        <dbReference type="Proteomes" id="UP001642409"/>
    </source>
</evidence>
<evidence type="ECO:0000313" key="1">
    <source>
        <dbReference type="EMBL" id="CAI9974457.1"/>
    </source>
</evidence>
<comment type="caution">
    <text evidence="1">The sequence shown here is derived from an EMBL/GenBank/DDBJ whole genome shotgun (WGS) entry which is preliminary data.</text>
</comment>
<proteinExistence type="predicted"/>
<dbReference type="EMBL" id="CATOUU010001149">
    <property type="protein sequence ID" value="CAI9974457.1"/>
    <property type="molecule type" value="Genomic_DNA"/>
</dbReference>
<evidence type="ECO:0000313" key="2">
    <source>
        <dbReference type="EMBL" id="CAL6079318.1"/>
    </source>
</evidence>
<gene>
    <name evidence="2" type="ORF">HINF_LOCUS59325</name>
    <name evidence="1" type="ORF">HINF_LOCUS62102</name>
</gene>
<name>A0AA86V357_9EUKA</name>
<reference evidence="2 3" key="2">
    <citation type="submission" date="2024-07" db="EMBL/GenBank/DDBJ databases">
        <authorList>
            <person name="Akdeniz Z."/>
        </authorList>
    </citation>
    <scope>NUCLEOTIDE SEQUENCE [LARGE SCALE GENOMIC DNA]</scope>
</reference>
<dbReference type="Proteomes" id="UP001642409">
    <property type="component" value="Unassembled WGS sequence"/>
</dbReference>
<reference evidence="1" key="1">
    <citation type="submission" date="2023-06" db="EMBL/GenBank/DDBJ databases">
        <authorList>
            <person name="Kurt Z."/>
        </authorList>
    </citation>
    <scope>NUCLEOTIDE SEQUENCE</scope>
</reference>
<organism evidence="1">
    <name type="scientific">Hexamita inflata</name>
    <dbReference type="NCBI Taxonomy" id="28002"/>
    <lineage>
        <taxon>Eukaryota</taxon>
        <taxon>Metamonada</taxon>
        <taxon>Diplomonadida</taxon>
        <taxon>Hexamitidae</taxon>
        <taxon>Hexamitinae</taxon>
        <taxon>Hexamita</taxon>
    </lineage>
</organism>
<keyword evidence="3" id="KW-1185">Reference proteome</keyword>
<sequence>MAVNWLERQTRWFSLSDEVPNSDKLLVLSTQTEKRIEEFQNLEFRTAQKATSKYTANIHVCDMFSEPSFQQLTCGAAEVGSISGLTLAVVTRALRAPCLSDAHWARYSAVYGSLTPRTADAGRSAAVRVMRGGRSTVCRRPCALPQYERRFQIHGRAANHSALGQLIPKQREGPGYFLWRTPDKRSLLRAAFECNTSTCAAETARRSCALQAAAAGVVRLELGSICQPTHTAAKCSAVLRLRARKWVTPRPSPVVWITSSQK</sequence>
<dbReference type="EMBL" id="CAXDID020000340">
    <property type="protein sequence ID" value="CAL6079318.1"/>
    <property type="molecule type" value="Genomic_DNA"/>
</dbReference>
<dbReference type="AlphaFoldDB" id="A0AA86V357"/>
<accession>A0AA86V357</accession>
<protein>
    <submittedName>
        <fullName evidence="2">Hypothetical_protein</fullName>
    </submittedName>
</protein>